<organism evidence="1 2">
    <name type="scientific">Dissophora globulifera</name>
    <dbReference type="NCBI Taxonomy" id="979702"/>
    <lineage>
        <taxon>Eukaryota</taxon>
        <taxon>Fungi</taxon>
        <taxon>Fungi incertae sedis</taxon>
        <taxon>Mucoromycota</taxon>
        <taxon>Mortierellomycotina</taxon>
        <taxon>Mortierellomycetes</taxon>
        <taxon>Mortierellales</taxon>
        <taxon>Mortierellaceae</taxon>
        <taxon>Dissophora</taxon>
    </lineage>
</organism>
<dbReference type="OrthoDB" id="8954335at2759"/>
<keyword evidence="2" id="KW-1185">Reference proteome</keyword>
<sequence>MIKDLRRIFYQGDELYRRREPSSGPFKRAGIFKSVETRVLPSLSDKFPLQEAPCGASCHKNGLSDKSAFQDALHDKKTFYDPEGSIHTYNIILLGETRSSRSAFIQGAKRYVDPQCKVDVDTAGSSTTSHSEDVEVHTVTTDFAEYEVVYRTRSIFNRLGGSPKEYHVDINKLLGQETLSGYQQEISRVDGLTLRKGETSVSPRIPIRIFSTPDQRFASVASTCKKIDLVLIMISKHTSLTTELRTTLKRYSDNLLDSEEVVAFLHTDFDYKEHHAGHSAAAEFMKDREAMLSKTMMQNTPHFYIDCKVEEQRPIYQFLTHQTIRSILLLASMNDPVSWSQTRENGDSEPTQ</sequence>
<evidence type="ECO:0000313" key="1">
    <source>
        <dbReference type="EMBL" id="KAG0328070.1"/>
    </source>
</evidence>
<dbReference type="EMBL" id="JAAAIP010000042">
    <property type="protein sequence ID" value="KAG0328070.1"/>
    <property type="molecule type" value="Genomic_DNA"/>
</dbReference>
<reference evidence="1" key="1">
    <citation type="journal article" date="2020" name="Fungal Divers.">
        <title>Resolving the Mortierellaceae phylogeny through synthesis of multi-gene phylogenetics and phylogenomics.</title>
        <authorList>
            <person name="Vandepol N."/>
            <person name="Liber J."/>
            <person name="Desiro A."/>
            <person name="Na H."/>
            <person name="Kennedy M."/>
            <person name="Barry K."/>
            <person name="Grigoriev I.V."/>
            <person name="Miller A.N."/>
            <person name="O'Donnell K."/>
            <person name="Stajich J.E."/>
            <person name="Bonito G."/>
        </authorList>
    </citation>
    <scope>NUCLEOTIDE SEQUENCE</scope>
    <source>
        <strain evidence="1">REB-010B</strain>
    </source>
</reference>
<proteinExistence type="predicted"/>
<gene>
    <name evidence="1" type="ORF">BGZ99_006243</name>
</gene>
<protein>
    <submittedName>
        <fullName evidence="1">Uncharacterized protein</fullName>
    </submittedName>
</protein>
<dbReference type="Proteomes" id="UP000738325">
    <property type="component" value="Unassembled WGS sequence"/>
</dbReference>
<comment type="caution">
    <text evidence="1">The sequence shown here is derived from an EMBL/GenBank/DDBJ whole genome shotgun (WGS) entry which is preliminary data.</text>
</comment>
<name>A0A9P6UYP0_9FUNG</name>
<evidence type="ECO:0000313" key="2">
    <source>
        <dbReference type="Proteomes" id="UP000738325"/>
    </source>
</evidence>
<accession>A0A9P6UYP0</accession>
<dbReference type="AlphaFoldDB" id="A0A9P6UYP0"/>